<feature type="compositionally biased region" description="Low complexity" evidence="1">
    <location>
        <begin position="127"/>
        <end position="143"/>
    </location>
</feature>
<gene>
    <name evidence="2" type="ORF">Fot_37473</name>
</gene>
<protein>
    <submittedName>
        <fullName evidence="2">Uncharacterized protein</fullName>
    </submittedName>
</protein>
<dbReference type="AlphaFoldDB" id="A0ABD1RZ31"/>
<accession>A0ABD1RZ31</accession>
<proteinExistence type="predicted"/>
<sequence>MGSDPAPSHLHNSSRRLQADTEDIQVRQEVRILVVGEWESVPKEWLKTHDLLEGIFDKRGGDEECKEWQFGHKGPITLRFSYVGDDFHIKLQRTNNQITNVNFPSIKEQERCLIGSTHGTPLVPRDSSTPTTNTSNSPSLSNSARLNDRDALVIDARLLDQDVFATYAKLFDQGVIAIVSMHDVD</sequence>
<dbReference type="EMBL" id="JBFOLJ010000011">
    <property type="protein sequence ID" value="KAL2493716.1"/>
    <property type="molecule type" value="Genomic_DNA"/>
</dbReference>
<dbReference type="Proteomes" id="UP001604277">
    <property type="component" value="Unassembled WGS sequence"/>
</dbReference>
<keyword evidence="3" id="KW-1185">Reference proteome</keyword>
<organism evidence="2 3">
    <name type="scientific">Forsythia ovata</name>
    <dbReference type="NCBI Taxonomy" id="205694"/>
    <lineage>
        <taxon>Eukaryota</taxon>
        <taxon>Viridiplantae</taxon>
        <taxon>Streptophyta</taxon>
        <taxon>Embryophyta</taxon>
        <taxon>Tracheophyta</taxon>
        <taxon>Spermatophyta</taxon>
        <taxon>Magnoliopsida</taxon>
        <taxon>eudicotyledons</taxon>
        <taxon>Gunneridae</taxon>
        <taxon>Pentapetalae</taxon>
        <taxon>asterids</taxon>
        <taxon>lamiids</taxon>
        <taxon>Lamiales</taxon>
        <taxon>Oleaceae</taxon>
        <taxon>Forsythieae</taxon>
        <taxon>Forsythia</taxon>
    </lineage>
</organism>
<name>A0ABD1RZ31_9LAMI</name>
<evidence type="ECO:0000313" key="3">
    <source>
        <dbReference type="Proteomes" id="UP001604277"/>
    </source>
</evidence>
<reference evidence="3" key="1">
    <citation type="submission" date="2024-07" db="EMBL/GenBank/DDBJ databases">
        <title>Two chromosome-level genome assemblies of Korean endemic species Abeliophyllum distichum and Forsythia ovata (Oleaceae).</title>
        <authorList>
            <person name="Jang H."/>
        </authorList>
    </citation>
    <scope>NUCLEOTIDE SEQUENCE [LARGE SCALE GENOMIC DNA]</scope>
</reference>
<feature type="region of interest" description="Disordered" evidence="1">
    <location>
        <begin position="117"/>
        <end position="143"/>
    </location>
</feature>
<evidence type="ECO:0000313" key="2">
    <source>
        <dbReference type="EMBL" id="KAL2493716.1"/>
    </source>
</evidence>
<feature type="region of interest" description="Disordered" evidence="1">
    <location>
        <begin position="1"/>
        <end position="21"/>
    </location>
</feature>
<evidence type="ECO:0000256" key="1">
    <source>
        <dbReference type="SAM" id="MobiDB-lite"/>
    </source>
</evidence>
<comment type="caution">
    <text evidence="2">The sequence shown here is derived from an EMBL/GenBank/DDBJ whole genome shotgun (WGS) entry which is preliminary data.</text>
</comment>